<dbReference type="GO" id="GO:0004197">
    <property type="term" value="F:cysteine-type endopeptidase activity"/>
    <property type="evidence" value="ECO:0007669"/>
    <property type="project" value="InterPro"/>
</dbReference>
<dbReference type="Proteomes" id="UP000663882">
    <property type="component" value="Unassembled WGS sequence"/>
</dbReference>
<accession>A0A818Y1X7</accession>
<dbReference type="Proteomes" id="UP000663874">
    <property type="component" value="Unassembled WGS sequence"/>
</dbReference>
<dbReference type="EMBL" id="CAJNOO010001771">
    <property type="protein sequence ID" value="CAF1196728.1"/>
    <property type="molecule type" value="Genomic_DNA"/>
</dbReference>
<name>A0A818Y1X7_9BILA</name>
<dbReference type="InterPro" id="IPR001309">
    <property type="entry name" value="Pept_C14_p20"/>
</dbReference>
<evidence type="ECO:0000313" key="4">
    <source>
        <dbReference type="EMBL" id="CAF3744387.1"/>
    </source>
</evidence>
<proteinExistence type="predicted"/>
<evidence type="ECO:0000313" key="3">
    <source>
        <dbReference type="EMBL" id="CAF1384103.1"/>
    </source>
</evidence>
<dbReference type="AlphaFoldDB" id="A0A818Y1X7"/>
<dbReference type="PANTHER" id="PTHR22576:SF37">
    <property type="entry name" value="MUCOSA-ASSOCIATED LYMPHOID TISSUE LYMPHOMA TRANSLOCATION PROTEIN 1"/>
    <property type="match status" value="1"/>
</dbReference>
<reference evidence="4" key="1">
    <citation type="submission" date="2021-02" db="EMBL/GenBank/DDBJ databases">
        <authorList>
            <person name="Nowell W R."/>
        </authorList>
    </citation>
    <scope>NUCLEOTIDE SEQUENCE</scope>
</reference>
<comment type="caution">
    <text evidence="4">The sequence shown here is derived from an EMBL/GenBank/DDBJ whole genome shotgun (WGS) entry which is preliminary data.</text>
</comment>
<dbReference type="InterPro" id="IPR052039">
    <property type="entry name" value="Caspase-related_regulators"/>
</dbReference>
<protein>
    <recommendedName>
        <fullName evidence="1">Caspase family p20 domain-containing protein</fullName>
    </recommendedName>
</protein>
<dbReference type="Proteomes" id="UP000663889">
    <property type="component" value="Unassembled WGS sequence"/>
</dbReference>
<gene>
    <name evidence="5" type="ORF">FNK824_LOCUS20958</name>
    <name evidence="4" type="ORF">OTI717_LOCUS15212</name>
    <name evidence="2" type="ORF">RFH988_LOCUS24369</name>
    <name evidence="3" type="ORF">SEV965_LOCUS30570</name>
</gene>
<dbReference type="Gene3D" id="3.40.50.1460">
    <property type="match status" value="1"/>
</dbReference>
<organism evidence="4 6">
    <name type="scientific">Rotaria sordida</name>
    <dbReference type="NCBI Taxonomy" id="392033"/>
    <lineage>
        <taxon>Eukaryota</taxon>
        <taxon>Metazoa</taxon>
        <taxon>Spiralia</taxon>
        <taxon>Gnathifera</taxon>
        <taxon>Rotifera</taxon>
        <taxon>Eurotatoria</taxon>
        <taxon>Bdelloidea</taxon>
        <taxon>Philodinida</taxon>
        <taxon>Philodinidae</taxon>
        <taxon>Rotaria</taxon>
    </lineage>
</organism>
<dbReference type="InterPro" id="IPR029030">
    <property type="entry name" value="Caspase-like_dom_sf"/>
</dbReference>
<dbReference type="GO" id="GO:0006508">
    <property type="term" value="P:proteolysis"/>
    <property type="evidence" value="ECO:0007669"/>
    <property type="project" value="InterPro"/>
</dbReference>
<evidence type="ECO:0000259" key="1">
    <source>
        <dbReference type="PROSITE" id="PS50208"/>
    </source>
</evidence>
<sequence length="575" mass="65634">MAKANNQTQVISRRKLALVIGVEDYKYCKKLQHAKNDANSMESTLQSIGFIVTKKINSTHDEIETVLLKFKQSVQKGDMILFYFAGHGIQCEDQNFLIPKEQDENDDNNFRRSMLSLNKSTIQTKDNNAINYENLKRYMIHVQSFMEDFSNRLPFVTICLLDCCRVYYFRNPNIEKMITRNPFANTDKINDFKRVTNVGSVFGFACAAGAEAYDNQKEGNGLFTKHLLNHITKPNIDILMVLRAVTVAVTEESKSQQIPYCTFSLSTQDSICLCETDQVHIEEIPAESKINNIVTETETLKRVKPQIPNVSKNDRYQYLSHPPTDPTRMKPINGAPEKAMAASSNFLVVFTDNNISTFHRSLSEKKYNKWNDGLIIDISFCSPNIGFILLTESKIFKFSARNHNHIHLANIQPYEDNIFSHCTSNGQSLLISYKIPGTPIDEIHTSTWKLKKRWKSSDICKCDEYINCLRYSSDLSVIGITLYSKPRMRFELHDSNMNTLRSVSIGEIGCCGFTAIPQSSWLLSDGHFLYIIDENCTLTKIERQNTHGTYNDAGNVAVFADGIVVIRSQRALYFY</sequence>
<dbReference type="OrthoDB" id="6097640at2759"/>
<dbReference type="EMBL" id="CAJOBE010003944">
    <property type="protein sequence ID" value="CAF3908380.1"/>
    <property type="molecule type" value="Genomic_DNA"/>
</dbReference>
<dbReference type="Proteomes" id="UP000663823">
    <property type="component" value="Unassembled WGS sequence"/>
</dbReference>
<evidence type="ECO:0000313" key="5">
    <source>
        <dbReference type="EMBL" id="CAF3908380.1"/>
    </source>
</evidence>
<dbReference type="EMBL" id="CAJOAX010001774">
    <property type="protein sequence ID" value="CAF3744387.1"/>
    <property type="molecule type" value="Genomic_DNA"/>
</dbReference>
<dbReference type="PANTHER" id="PTHR22576">
    <property type="entry name" value="MUCOSA ASSOCIATED LYMPHOID TISSUE LYMPHOMA TRANSLOCATION PROTEIN 1/PARACASPASE"/>
    <property type="match status" value="1"/>
</dbReference>
<dbReference type="SUPFAM" id="SSF52129">
    <property type="entry name" value="Caspase-like"/>
    <property type="match status" value="1"/>
</dbReference>
<feature type="domain" description="Caspase family p20" evidence="1">
    <location>
        <begin position="13"/>
        <end position="90"/>
    </location>
</feature>
<dbReference type="InterPro" id="IPR011600">
    <property type="entry name" value="Pept_C14_caspase"/>
</dbReference>
<dbReference type="PROSITE" id="PS50208">
    <property type="entry name" value="CASPASE_P20"/>
    <property type="match status" value="1"/>
</dbReference>
<dbReference type="Pfam" id="PF00656">
    <property type="entry name" value="Peptidase_C14"/>
    <property type="match status" value="1"/>
</dbReference>
<evidence type="ECO:0000313" key="2">
    <source>
        <dbReference type="EMBL" id="CAF1196728.1"/>
    </source>
</evidence>
<evidence type="ECO:0000313" key="6">
    <source>
        <dbReference type="Proteomes" id="UP000663823"/>
    </source>
</evidence>
<dbReference type="EMBL" id="CAJNOU010003320">
    <property type="protein sequence ID" value="CAF1384103.1"/>
    <property type="molecule type" value="Genomic_DNA"/>
</dbReference>